<sequence length="410" mass="43960">MTSADFIALDEANDAVDRSTYALHALIEEAARSGASDLLLLADQHHTTIAIRRWGLVERLGEVEPAIGRHYVSAVKVMAEMDIAERRRPLDGRISLQIDGQPIDIRVNTLPTLHGEDATLRLLDPRQEVRTLDQLGMADADRERIADLLANPSGLILVSGPTGAGKTTTLYACLAELNDGTRKINTLEDPIEYSLEGVRQSQVNEAIDLDFARLLASVLRQAPDVVMVGEVRDVETATTAVRAANSGHLVFATLHAPTAAGAVQSMLALGVAPHFLASSLLGVVAQRLVRVLCPHCRQKHELPELTSAFESVAHLLPNDMGRGIHCSQGCHCCGDSGYAGRGGLFEIMSATKATRGLIASQAARDEIHAQAVEDGLVDFRSAAIVALAEGRTSIEEVVRVIPTDLLDVHG</sequence>
<dbReference type="PANTHER" id="PTHR30258:SF2">
    <property type="entry name" value="COMG OPERON PROTEIN 1"/>
    <property type="match status" value="1"/>
</dbReference>
<organism evidence="5 6">
    <name type="scientific">Aeoliella straminimaris</name>
    <dbReference type="NCBI Taxonomy" id="2954799"/>
    <lineage>
        <taxon>Bacteria</taxon>
        <taxon>Pseudomonadati</taxon>
        <taxon>Planctomycetota</taxon>
        <taxon>Planctomycetia</taxon>
        <taxon>Pirellulales</taxon>
        <taxon>Lacipirellulaceae</taxon>
        <taxon>Aeoliella</taxon>
    </lineage>
</organism>
<dbReference type="GO" id="GO:0005524">
    <property type="term" value="F:ATP binding"/>
    <property type="evidence" value="ECO:0007669"/>
    <property type="project" value="UniProtKB-KW"/>
</dbReference>
<evidence type="ECO:0000256" key="1">
    <source>
        <dbReference type="ARBA" id="ARBA00006611"/>
    </source>
</evidence>
<dbReference type="GO" id="GO:0016887">
    <property type="term" value="F:ATP hydrolysis activity"/>
    <property type="evidence" value="ECO:0007669"/>
    <property type="project" value="TreeGrafter"/>
</dbReference>
<dbReference type="InterPro" id="IPR001482">
    <property type="entry name" value="T2SS/T4SS_dom"/>
</dbReference>
<evidence type="ECO:0000259" key="4">
    <source>
        <dbReference type="PROSITE" id="PS00662"/>
    </source>
</evidence>
<dbReference type="Pfam" id="PF00437">
    <property type="entry name" value="T2SSE"/>
    <property type="match status" value="1"/>
</dbReference>
<reference evidence="5" key="1">
    <citation type="submission" date="2022-06" db="EMBL/GenBank/DDBJ databases">
        <title>Aeoliella straminimaris, a novel planctomycete from sediments.</title>
        <authorList>
            <person name="Vitorino I.R."/>
            <person name="Lage O.M."/>
        </authorList>
    </citation>
    <scope>NUCLEOTIDE SEQUENCE</scope>
    <source>
        <strain evidence="5">ICT_H6.2</strain>
    </source>
</reference>
<dbReference type="PANTHER" id="PTHR30258">
    <property type="entry name" value="TYPE II SECRETION SYSTEM PROTEIN GSPE-RELATED"/>
    <property type="match status" value="1"/>
</dbReference>
<dbReference type="PROSITE" id="PS00662">
    <property type="entry name" value="T2SP_E"/>
    <property type="match status" value="1"/>
</dbReference>
<dbReference type="Proteomes" id="UP001155241">
    <property type="component" value="Unassembled WGS sequence"/>
</dbReference>
<feature type="domain" description="Bacterial type II secretion system protein E" evidence="4">
    <location>
        <begin position="219"/>
        <end position="233"/>
    </location>
</feature>
<keyword evidence="6" id="KW-1185">Reference proteome</keyword>
<dbReference type="InterPro" id="IPR027417">
    <property type="entry name" value="P-loop_NTPase"/>
</dbReference>
<protein>
    <submittedName>
        <fullName evidence="5">GspE/PulE family protein</fullName>
    </submittedName>
</protein>
<evidence type="ECO:0000256" key="3">
    <source>
        <dbReference type="ARBA" id="ARBA00022840"/>
    </source>
</evidence>
<dbReference type="GO" id="GO:0005886">
    <property type="term" value="C:plasma membrane"/>
    <property type="evidence" value="ECO:0007669"/>
    <property type="project" value="TreeGrafter"/>
</dbReference>
<keyword evidence="2" id="KW-0547">Nucleotide-binding</keyword>
<proteinExistence type="inferred from homology"/>
<comment type="similarity">
    <text evidence="1">Belongs to the GSP E family.</text>
</comment>
<dbReference type="EMBL" id="JAMXLR010000092">
    <property type="protein sequence ID" value="MCO6047628.1"/>
    <property type="molecule type" value="Genomic_DNA"/>
</dbReference>
<dbReference type="AlphaFoldDB" id="A0A9X2FG16"/>
<accession>A0A9X2FG16</accession>
<dbReference type="RefSeq" id="WP_252855738.1">
    <property type="nucleotide sequence ID" value="NZ_JAMXLR010000092.1"/>
</dbReference>
<dbReference type="CDD" id="cd01129">
    <property type="entry name" value="PulE-GspE-like"/>
    <property type="match status" value="1"/>
</dbReference>
<comment type="caution">
    <text evidence="5">The sequence shown here is derived from an EMBL/GenBank/DDBJ whole genome shotgun (WGS) entry which is preliminary data.</text>
</comment>
<gene>
    <name evidence="5" type="ORF">NG895_27300</name>
</gene>
<dbReference type="SUPFAM" id="SSF52540">
    <property type="entry name" value="P-loop containing nucleoside triphosphate hydrolases"/>
    <property type="match status" value="1"/>
</dbReference>
<evidence type="ECO:0000313" key="6">
    <source>
        <dbReference type="Proteomes" id="UP001155241"/>
    </source>
</evidence>
<dbReference type="Gene3D" id="3.30.450.90">
    <property type="match status" value="1"/>
</dbReference>
<keyword evidence="3" id="KW-0067">ATP-binding</keyword>
<evidence type="ECO:0000313" key="5">
    <source>
        <dbReference type="EMBL" id="MCO6047628.1"/>
    </source>
</evidence>
<dbReference type="Gene3D" id="3.40.50.300">
    <property type="entry name" value="P-loop containing nucleotide triphosphate hydrolases"/>
    <property type="match status" value="1"/>
</dbReference>
<evidence type="ECO:0000256" key="2">
    <source>
        <dbReference type="ARBA" id="ARBA00022741"/>
    </source>
</evidence>
<name>A0A9X2FG16_9BACT</name>